<accession>A0AAV4VB03</accession>
<comment type="caution">
    <text evidence="1">The sequence shown here is derived from an EMBL/GenBank/DDBJ whole genome shotgun (WGS) entry which is preliminary data.</text>
</comment>
<dbReference type="Proteomes" id="UP001054837">
    <property type="component" value="Unassembled WGS sequence"/>
</dbReference>
<gene>
    <name evidence="1" type="ORF">CDAR_258401</name>
</gene>
<name>A0AAV4VB03_9ARAC</name>
<proteinExistence type="predicted"/>
<evidence type="ECO:0000313" key="1">
    <source>
        <dbReference type="EMBL" id="GIY67302.1"/>
    </source>
</evidence>
<protein>
    <submittedName>
        <fullName evidence="1">Uncharacterized protein</fullName>
    </submittedName>
</protein>
<dbReference type="EMBL" id="BPLQ01012718">
    <property type="protein sequence ID" value="GIY67302.1"/>
    <property type="molecule type" value="Genomic_DNA"/>
</dbReference>
<sequence length="92" mass="10665">MQQYPPYTEDTKIRMIHKGRAFPSSKNLEYVHTCQPPPSDDLSRCGCRNGVLYRKLYCVTTIVAYHANMRRKWCEYGLVQLRAAPAEDNLAQ</sequence>
<organism evidence="1 2">
    <name type="scientific">Caerostris darwini</name>
    <dbReference type="NCBI Taxonomy" id="1538125"/>
    <lineage>
        <taxon>Eukaryota</taxon>
        <taxon>Metazoa</taxon>
        <taxon>Ecdysozoa</taxon>
        <taxon>Arthropoda</taxon>
        <taxon>Chelicerata</taxon>
        <taxon>Arachnida</taxon>
        <taxon>Araneae</taxon>
        <taxon>Araneomorphae</taxon>
        <taxon>Entelegynae</taxon>
        <taxon>Araneoidea</taxon>
        <taxon>Araneidae</taxon>
        <taxon>Caerostris</taxon>
    </lineage>
</organism>
<evidence type="ECO:0000313" key="2">
    <source>
        <dbReference type="Proteomes" id="UP001054837"/>
    </source>
</evidence>
<reference evidence="1 2" key="1">
    <citation type="submission" date="2021-06" db="EMBL/GenBank/DDBJ databases">
        <title>Caerostris darwini draft genome.</title>
        <authorList>
            <person name="Kono N."/>
            <person name="Arakawa K."/>
        </authorList>
    </citation>
    <scope>NUCLEOTIDE SEQUENCE [LARGE SCALE GENOMIC DNA]</scope>
</reference>
<dbReference type="AlphaFoldDB" id="A0AAV4VB03"/>
<keyword evidence="2" id="KW-1185">Reference proteome</keyword>